<dbReference type="AlphaFoldDB" id="A0AA38KVL8"/>
<keyword evidence="5 9" id="KW-0274">FAD</keyword>
<evidence type="ECO:0000256" key="7">
    <source>
        <dbReference type="ARBA" id="ARBA00023180"/>
    </source>
</evidence>
<keyword evidence="6" id="KW-0560">Oxidoreductase</keyword>
<evidence type="ECO:0000256" key="1">
    <source>
        <dbReference type="ARBA" id="ARBA00001974"/>
    </source>
</evidence>
<accession>A0AA38KVL8</accession>
<comment type="cofactor">
    <cofactor evidence="1 9">
        <name>FAD</name>
        <dbReference type="ChEBI" id="CHEBI:57692"/>
    </cofactor>
</comment>
<feature type="domain" description="Glucose-methanol-choline oxidoreductase C-terminal" evidence="11">
    <location>
        <begin position="475"/>
        <end position="613"/>
    </location>
</feature>
<evidence type="ECO:0000256" key="2">
    <source>
        <dbReference type="ARBA" id="ARBA00010790"/>
    </source>
</evidence>
<evidence type="ECO:0000313" key="13">
    <source>
        <dbReference type="Proteomes" id="UP001163798"/>
    </source>
</evidence>
<dbReference type="Proteomes" id="UP001163798">
    <property type="component" value="Unassembled WGS sequence"/>
</dbReference>
<dbReference type="Gene3D" id="3.50.50.60">
    <property type="entry name" value="FAD/NAD(P)-binding domain"/>
    <property type="match status" value="1"/>
</dbReference>
<feature type="domain" description="Glucose-methanol-choline oxidoreductase N-terminal" evidence="10">
    <location>
        <begin position="29"/>
        <end position="312"/>
    </location>
</feature>
<proteinExistence type="inferred from homology"/>
<dbReference type="SUPFAM" id="SSF51905">
    <property type="entry name" value="FAD/NAD(P)-binding domain"/>
    <property type="match status" value="1"/>
</dbReference>
<dbReference type="Gene3D" id="4.10.450.10">
    <property type="entry name" value="Glucose Oxidase, domain 2"/>
    <property type="match status" value="1"/>
</dbReference>
<dbReference type="Pfam" id="PF00732">
    <property type="entry name" value="GMC_oxred_N"/>
    <property type="match status" value="1"/>
</dbReference>
<gene>
    <name evidence="12" type="ORF">GGU10DRAFT_314946</name>
</gene>
<keyword evidence="3" id="KW-0285">Flavoprotein</keyword>
<evidence type="ECO:0000259" key="10">
    <source>
        <dbReference type="Pfam" id="PF00732"/>
    </source>
</evidence>
<dbReference type="PANTHER" id="PTHR11552">
    <property type="entry name" value="GLUCOSE-METHANOL-CHOLINE GMC OXIDOREDUCTASE"/>
    <property type="match status" value="1"/>
</dbReference>
<evidence type="ECO:0000256" key="5">
    <source>
        <dbReference type="ARBA" id="ARBA00022827"/>
    </source>
</evidence>
<dbReference type="GO" id="GO:0016614">
    <property type="term" value="F:oxidoreductase activity, acting on CH-OH group of donors"/>
    <property type="evidence" value="ECO:0007669"/>
    <property type="project" value="InterPro"/>
</dbReference>
<dbReference type="SUPFAM" id="SSF54373">
    <property type="entry name" value="FAD-linked reductases, C-terminal domain"/>
    <property type="match status" value="1"/>
</dbReference>
<dbReference type="InterPro" id="IPR000172">
    <property type="entry name" value="GMC_OxRdtase_N"/>
</dbReference>
<evidence type="ECO:0000313" key="12">
    <source>
        <dbReference type="EMBL" id="KAJ3784437.1"/>
    </source>
</evidence>
<name>A0AA38KVL8_9AGAR</name>
<comment type="similarity">
    <text evidence="2">Belongs to the GMC oxidoreductase family.</text>
</comment>
<keyword evidence="7" id="KW-0325">Glycoprotein</keyword>
<keyword evidence="4" id="KW-0732">Signal</keyword>
<evidence type="ECO:0000256" key="8">
    <source>
        <dbReference type="PIRSR" id="PIRSR000137-1"/>
    </source>
</evidence>
<evidence type="ECO:0000256" key="4">
    <source>
        <dbReference type="ARBA" id="ARBA00022729"/>
    </source>
</evidence>
<dbReference type="InterPro" id="IPR012132">
    <property type="entry name" value="GMC_OxRdtase"/>
</dbReference>
<feature type="binding site" evidence="9">
    <location>
        <position position="267"/>
    </location>
    <ligand>
        <name>FAD</name>
        <dbReference type="ChEBI" id="CHEBI:57692"/>
    </ligand>
</feature>
<dbReference type="PIRSF" id="PIRSF000137">
    <property type="entry name" value="Alcohol_oxidase"/>
    <property type="match status" value="1"/>
</dbReference>
<dbReference type="Gene3D" id="3.30.560.10">
    <property type="entry name" value="Glucose Oxidase, domain 3"/>
    <property type="match status" value="1"/>
</dbReference>
<evidence type="ECO:0000256" key="9">
    <source>
        <dbReference type="PIRSR" id="PIRSR000137-2"/>
    </source>
</evidence>
<dbReference type="InterPro" id="IPR036188">
    <property type="entry name" value="FAD/NAD-bd_sf"/>
</dbReference>
<dbReference type="EMBL" id="MU793376">
    <property type="protein sequence ID" value="KAJ3784437.1"/>
    <property type="molecule type" value="Genomic_DNA"/>
</dbReference>
<dbReference type="Pfam" id="PF05199">
    <property type="entry name" value="GMC_oxred_C"/>
    <property type="match status" value="1"/>
</dbReference>
<protein>
    <submittedName>
        <fullName evidence="12">Alcohol oxidase</fullName>
    </submittedName>
</protein>
<comment type="caution">
    <text evidence="12">The sequence shown here is derived from an EMBL/GenBank/DDBJ whole genome shotgun (WGS) entry which is preliminary data.</text>
</comment>
<dbReference type="GO" id="GO:0050660">
    <property type="term" value="F:flavin adenine dinucleotide binding"/>
    <property type="evidence" value="ECO:0007669"/>
    <property type="project" value="InterPro"/>
</dbReference>
<feature type="active site" description="Proton donor" evidence="8">
    <location>
        <position position="561"/>
    </location>
</feature>
<dbReference type="InterPro" id="IPR027424">
    <property type="entry name" value="Glucose_Oxidase_domain_2"/>
</dbReference>
<keyword evidence="13" id="KW-1185">Reference proteome</keyword>
<reference evidence="12" key="1">
    <citation type="submission" date="2022-08" db="EMBL/GenBank/DDBJ databases">
        <authorList>
            <consortium name="DOE Joint Genome Institute"/>
            <person name="Min B."/>
            <person name="Riley R."/>
            <person name="Sierra-Patev S."/>
            <person name="Naranjo-Ortiz M."/>
            <person name="Looney B."/>
            <person name="Konkel Z."/>
            <person name="Slot J.C."/>
            <person name="Sakamoto Y."/>
            <person name="Steenwyk J.L."/>
            <person name="Rokas A."/>
            <person name="Carro J."/>
            <person name="Camarero S."/>
            <person name="Ferreira P."/>
            <person name="Molpeceres G."/>
            <person name="Ruiz-Duenas F.J."/>
            <person name="Serrano A."/>
            <person name="Henrissat B."/>
            <person name="Drula E."/>
            <person name="Hughes K.W."/>
            <person name="Mata J.L."/>
            <person name="Ishikawa N.K."/>
            <person name="Vargas-Isla R."/>
            <person name="Ushijima S."/>
            <person name="Smith C.A."/>
            <person name="Ahrendt S."/>
            <person name="Andreopoulos W."/>
            <person name="He G."/>
            <person name="Labutti K."/>
            <person name="Lipzen A."/>
            <person name="Ng V."/>
            <person name="Sandor L."/>
            <person name="Barry K."/>
            <person name="Martinez A.T."/>
            <person name="Xiao Y."/>
            <person name="Gibbons J.G."/>
            <person name="Terashima K."/>
            <person name="Hibbett D.S."/>
            <person name="Grigoriev I.V."/>
        </authorList>
    </citation>
    <scope>NUCLEOTIDE SEQUENCE</scope>
    <source>
        <strain evidence="12">TFB10291</strain>
    </source>
</reference>
<feature type="active site" description="Proton acceptor" evidence="8">
    <location>
        <position position="604"/>
    </location>
</feature>
<feature type="binding site" evidence="9">
    <location>
        <begin position="38"/>
        <end position="39"/>
    </location>
    <ligand>
        <name>FAD</name>
        <dbReference type="ChEBI" id="CHEBI:57692"/>
    </ligand>
</feature>
<evidence type="ECO:0000256" key="6">
    <source>
        <dbReference type="ARBA" id="ARBA00023002"/>
    </source>
</evidence>
<evidence type="ECO:0000256" key="3">
    <source>
        <dbReference type="ARBA" id="ARBA00022630"/>
    </source>
</evidence>
<evidence type="ECO:0000259" key="11">
    <source>
        <dbReference type="Pfam" id="PF05199"/>
    </source>
</evidence>
<dbReference type="InterPro" id="IPR007867">
    <property type="entry name" value="GMC_OxRtase_C"/>
</dbReference>
<dbReference type="PANTHER" id="PTHR11552:SF201">
    <property type="entry name" value="GLUCOSE-METHANOL-CHOLINE OXIDOREDUCTASE N-TERMINAL DOMAIN-CONTAINING PROTEIN"/>
    <property type="match status" value="1"/>
</dbReference>
<sequence length="631" mass="67577">MWSLLPVLFSFAQATFITSDASNVINSSFEFIIVGGGTTGLAVANRLAANHTVLVVEQGQDLANNEIVNNPFMFAAGTPSPCRFSMNSTPQIGFGGTRRSLSLSYGSCLGGSSSINGMMGARPTFASMNAIEALGNPGWGWNDFLPYMQNSETFTPPNPWQMKEGANYISVVHGYNGPVGVSFSRPLVAPLLQRIAKKTIQTVFSGEVTLTPDMGDGFSGGHVSSFYYQIHFNKTLHSDRRSSSAWSYLYPQKQQRIGLTVLTEHMVNSVVTSTSASGKITATGILIEPTTGGQKFECVVSREVIISAGALHVRSLFLIYQLNDPWTSQSPVILQRSGIGNATFLRDVGIEPVLDLPGVGANLQDHIGLYNTSFPLAPFANSTNITAGTDVLTGIVVAQPTAQDTLGLEDAHAMENLLRNTSGYAVSVSGVVNPESLVAQAAVIADAYQIDHPFIEIFFTPGSVSLQVAAHTILPLSRGWIYVNATDPSADPIADMQYLTSEVDMHVAVAAARRISRIAVTPPFSDLITKNALDEAGVPRVNATEEEVRKWVLDTYVSDIHFVGSNSMMPKELGGVVSPELLVYGTTNLRIADASILLLSVFPHPTLGLYGIAEKAADMILLTAQESSGYN</sequence>
<organism evidence="12 13">
    <name type="scientific">Lentinula aff. detonsa</name>
    <dbReference type="NCBI Taxonomy" id="2804958"/>
    <lineage>
        <taxon>Eukaryota</taxon>
        <taxon>Fungi</taxon>
        <taxon>Dikarya</taxon>
        <taxon>Basidiomycota</taxon>
        <taxon>Agaricomycotina</taxon>
        <taxon>Agaricomycetes</taxon>
        <taxon>Agaricomycetidae</taxon>
        <taxon>Agaricales</taxon>
        <taxon>Marasmiineae</taxon>
        <taxon>Omphalotaceae</taxon>
        <taxon>Lentinula</taxon>
    </lineage>
</organism>